<gene>
    <name evidence="9" type="ORF">ZOSMA_202G00540</name>
</gene>
<dbReference type="Pfam" id="PF03092">
    <property type="entry name" value="BT1"/>
    <property type="match status" value="1"/>
</dbReference>
<feature type="transmembrane region" description="Helical" evidence="8">
    <location>
        <begin position="342"/>
        <end position="361"/>
    </location>
</feature>
<evidence type="ECO:0000313" key="10">
    <source>
        <dbReference type="Proteomes" id="UP000036987"/>
    </source>
</evidence>
<evidence type="ECO:0000256" key="3">
    <source>
        <dbReference type="ARBA" id="ARBA00022448"/>
    </source>
</evidence>
<organism evidence="9 10">
    <name type="scientific">Zostera marina</name>
    <name type="common">Eelgrass</name>
    <dbReference type="NCBI Taxonomy" id="29655"/>
    <lineage>
        <taxon>Eukaryota</taxon>
        <taxon>Viridiplantae</taxon>
        <taxon>Streptophyta</taxon>
        <taxon>Embryophyta</taxon>
        <taxon>Tracheophyta</taxon>
        <taxon>Spermatophyta</taxon>
        <taxon>Magnoliopsida</taxon>
        <taxon>Liliopsida</taxon>
        <taxon>Zosteraceae</taxon>
        <taxon>Zostera</taxon>
    </lineage>
</organism>
<dbReference type="SUPFAM" id="SSF103473">
    <property type="entry name" value="MFS general substrate transporter"/>
    <property type="match status" value="1"/>
</dbReference>
<evidence type="ECO:0000256" key="2">
    <source>
        <dbReference type="ARBA" id="ARBA00007015"/>
    </source>
</evidence>
<dbReference type="EMBL" id="LFYR01000736">
    <property type="protein sequence ID" value="KMZ69967.1"/>
    <property type="molecule type" value="Genomic_DNA"/>
</dbReference>
<feature type="transmembrane region" description="Helical" evidence="8">
    <location>
        <begin position="160"/>
        <end position="177"/>
    </location>
</feature>
<dbReference type="InterPro" id="IPR039309">
    <property type="entry name" value="BT1"/>
</dbReference>
<comment type="subcellular location">
    <subcellularLocation>
        <location evidence="1">Membrane</location>
        <topology evidence="1">Multi-pass membrane protein</topology>
    </subcellularLocation>
</comment>
<feature type="compositionally biased region" description="Basic and acidic residues" evidence="7">
    <location>
        <begin position="15"/>
        <end position="29"/>
    </location>
</feature>
<keyword evidence="10" id="KW-1185">Reference proteome</keyword>
<dbReference type="GO" id="GO:0008517">
    <property type="term" value="F:folic acid transmembrane transporter activity"/>
    <property type="evidence" value="ECO:0000318"/>
    <property type="project" value="GO_Central"/>
</dbReference>
<dbReference type="Gene3D" id="1.20.1250.20">
    <property type="entry name" value="MFS general substrate transporter like domains"/>
    <property type="match status" value="1"/>
</dbReference>
<dbReference type="OMA" id="WITCADL"/>
<comment type="caution">
    <text evidence="9">The sequence shown here is derived from an EMBL/GenBank/DDBJ whole genome shotgun (WGS) entry which is preliminary data.</text>
</comment>
<dbReference type="InterPro" id="IPR036259">
    <property type="entry name" value="MFS_trans_sf"/>
</dbReference>
<evidence type="ECO:0000256" key="7">
    <source>
        <dbReference type="SAM" id="MobiDB-lite"/>
    </source>
</evidence>
<reference evidence="10" key="1">
    <citation type="journal article" date="2016" name="Nature">
        <title>The genome of the seagrass Zostera marina reveals angiosperm adaptation to the sea.</title>
        <authorList>
            <person name="Olsen J.L."/>
            <person name="Rouze P."/>
            <person name="Verhelst B."/>
            <person name="Lin Y.-C."/>
            <person name="Bayer T."/>
            <person name="Collen J."/>
            <person name="Dattolo E."/>
            <person name="De Paoli E."/>
            <person name="Dittami S."/>
            <person name="Maumus F."/>
            <person name="Michel G."/>
            <person name="Kersting A."/>
            <person name="Lauritano C."/>
            <person name="Lohaus R."/>
            <person name="Toepel M."/>
            <person name="Tonon T."/>
            <person name="Vanneste K."/>
            <person name="Amirebrahimi M."/>
            <person name="Brakel J."/>
            <person name="Bostroem C."/>
            <person name="Chovatia M."/>
            <person name="Grimwood J."/>
            <person name="Jenkins J.W."/>
            <person name="Jueterbock A."/>
            <person name="Mraz A."/>
            <person name="Stam W.T."/>
            <person name="Tice H."/>
            <person name="Bornberg-Bauer E."/>
            <person name="Green P.J."/>
            <person name="Pearson G.A."/>
            <person name="Procaccini G."/>
            <person name="Duarte C.M."/>
            <person name="Schmutz J."/>
            <person name="Reusch T.B.H."/>
            <person name="Van de Peer Y."/>
        </authorList>
    </citation>
    <scope>NUCLEOTIDE SEQUENCE [LARGE SCALE GENOMIC DNA]</scope>
    <source>
        <strain evidence="10">cv. Finnish</strain>
    </source>
</reference>
<accession>A0A0K9PP14</accession>
<dbReference type="STRING" id="29655.A0A0K9PP14"/>
<evidence type="ECO:0000256" key="5">
    <source>
        <dbReference type="ARBA" id="ARBA00022989"/>
    </source>
</evidence>
<keyword evidence="5 8" id="KW-1133">Transmembrane helix</keyword>
<evidence type="ECO:0000313" key="9">
    <source>
        <dbReference type="EMBL" id="KMZ69967.1"/>
    </source>
</evidence>
<dbReference type="GO" id="GO:0016020">
    <property type="term" value="C:membrane"/>
    <property type="evidence" value="ECO:0007669"/>
    <property type="project" value="UniProtKB-SubCell"/>
</dbReference>
<evidence type="ECO:0000256" key="8">
    <source>
        <dbReference type="SAM" id="Phobius"/>
    </source>
</evidence>
<feature type="transmembrane region" description="Helical" evidence="8">
    <location>
        <begin position="373"/>
        <end position="393"/>
    </location>
</feature>
<evidence type="ECO:0000256" key="4">
    <source>
        <dbReference type="ARBA" id="ARBA00022692"/>
    </source>
</evidence>
<feature type="compositionally biased region" description="Polar residues" evidence="7">
    <location>
        <begin position="1"/>
        <end position="14"/>
    </location>
</feature>
<name>A0A0K9PP14_ZOSMR</name>
<dbReference type="PANTHER" id="PTHR31585">
    <property type="entry name" value="FOLATE-BIOPTERIN TRANSPORTER 1, CHLOROPLASTIC"/>
    <property type="match status" value="1"/>
</dbReference>
<keyword evidence="3" id="KW-0813">Transport</keyword>
<dbReference type="PANTHER" id="PTHR31585:SF6">
    <property type="entry name" value="FOLATE-BIOPTERIN TRANSPORTER 2-RELATED"/>
    <property type="match status" value="1"/>
</dbReference>
<dbReference type="GO" id="GO:0098838">
    <property type="term" value="P:folate transmembrane transport"/>
    <property type="evidence" value="ECO:0000318"/>
    <property type="project" value="GO_Central"/>
</dbReference>
<proteinExistence type="inferred from homology"/>
<dbReference type="Proteomes" id="UP000036987">
    <property type="component" value="Unassembled WGS sequence"/>
</dbReference>
<dbReference type="CDD" id="cd17484">
    <property type="entry name" value="MFS_FBT"/>
    <property type="match status" value="1"/>
</dbReference>
<feature type="transmembrane region" description="Helical" evidence="8">
    <location>
        <begin position="441"/>
        <end position="464"/>
    </location>
</feature>
<keyword evidence="4 8" id="KW-0812">Transmembrane</keyword>
<comment type="similarity">
    <text evidence="2">Belongs to the major facilitator superfamily. Folate-biopterin transporter (TC 2.A.71) family.</text>
</comment>
<dbReference type="AlphaFoldDB" id="A0A0K9PP14"/>
<dbReference type="NCBIfam" id="TIGR00788">
    <property type="entry name" value="fbt"/>
    <property type="match status" value="1"/>
</dbReference>
<protein>
    <submittedName>
        <fullName evidence="9">Putative folate-biopterin transporter 2</fullName>
    </submittedName>
</protein>
<dbReference type="InterPro" id="IPR004324">
    <property type="entry name" value="FBT"/>
</dbReference>
<feature type="region of interest" description="Disordered" evidence="7">
    <location>
        <begin position="1"/>
        <end position="41"/>
    </location>
</feature>
<feature type="transmembrane region" description="Helical" evidence="8">
    <location>
        <begin position="183"/>
        <end position="204"/>
    </location>
</feature>
<feature type="transmembrane region" description="Helical" evidence="8">
    <location>
        <begin position="84"/>
        <end position="107"/>
    </location>
</feature>
<feature type="transmembrane region" description="Helical" evidence="8">
    <location>
        <begin position="309"/>
        <end position="330"/>
    </location>
</feature>
<sequence>MDTATFSPIPTENVEPNHQEEEDQHHYGEQGRVSSSSSSTTSTIIPEVTKLIGIRDNNKKETWSSLFFVIFTPLRWFQMLADSVHWSFVIGVVVVYGMSQGVGGSLFRVASDYYWKDVQMIQPSEAQIFSGIINIPWIVKPLWGILTDVLPIAGYRRRPYFILSGLLGVIPMLILAVGRDMDVSLALILMTAGSAGVAIADVTIDACVAENSINLPVLAADLQSLCGFSSSVGRLLGFSISGFLVHKIGSQGVLGLLSLTAGMVFVVGIILKENPMVDFSYGQINQKIHEASEKMATTVKCREVWRPCVYMFISLALSLNIHEGLFFWYTDPNAGPNFSERAVGFIFSIGALGSLCGVLLYQNILKDYSFHTLLFWSQLLFGFSGMLDLILVLRVNLKFNIPDYFFVAVDECVGQMIGRIKWLPLLVLSSRLCPSGIEGTFYALLMSIDNAGLLASSWLGGLLMKLLNVTRTKFTNLWLAILVRNLMRLLPLALLHMLPENHHQNLHTINNMDDDDDSRRNVELVSLVGGDHADQSQIVHAQ</sequence>
<keyword evidence="6 8" id="KW-0472">Membrane</keyword>
<evidence type="ECO:0000256" key="6">
    <source>
        <dbReference type="ARBA" id="ARBA00023136"/>
    </source>
</evidence>
<dbReference type="OrthoDB" id="754047at2759"/>
<feature type="transmembrane region" description="Helical" evidence="8">
    <location>
        <begin position="252"/>
        <end position="271"/>
    </location>
</feature>
<evidence type="ECO:0000256" key="1">
    <source>
        <dbReference type="ARBA" id="ARBA00004141"/>
    </source>
</evidence>